<protein>
    <submittedName>
        <fullName evidence="2">Uncharacterized protein</fullName>
    </submittedName>
</protein>
<organism evidence="2 3">
    <name type="scientific">Streptomyces tsukubensis (strain DSM 42081 / NBRC 108919 / NRRL 18488 / 9993)</name>
    <dbReference type="NCBI Taxonomy" id="1114943"/>
    <lineage>
        <taxon>Bacteria</taxon>
        <taxon>Bacillati</taxon>
        <taxon>Actinomycetota</taxon>
        <taxon>Actinomycetes</taxon>
        <taxon>Kitasatosporales</taxon>
        <taxon>Streptomycetaceae</taxon>
        <taxon>Streptomyces</taxon>
    </lineage>
</organism>
<sequence>MLRYYHLDLLDWHRGELSSRRLLALVQHLPRESAVNRAINGEVADWSVTDYLLAAAVDQLAIANWMFTCVNSDDPPEPPEPVARPGGRGDEGGADAALRPPADATANTTGVVPPSPTELARFFS</sequence>
<dbReference type="AlphaFoldDB" id="A0A7G3UFF6"/>
<dbReference type="Proteomes" id="UP000005940">
    <property type="component" value="Chromosome"/>
</dbReference>
<evidence type="ECO:0000313" key="3">
    <source>
        <dbReference type="Proteomes" id="UP000005940"/>
    </source>
</evidence>
<name>A0A7G3UFF6_STRT9</name>
<keyword evidence="3" id="KW-1185">Reference proteome</keyword>
<evidence type="ECO:0000256" key="1">
    <source>
        <dbReference type="SAM" id="MobiDB-lite"/>
    </source>
</evidence>
<accession>A0A7G3UFF6</accession>
<evidence type="ECO:0000313" key="2">
    <source>
        <dbReference type="EMBL" id="QKM68049.1"/>
    </source>
</evidence>
<proteinExistence type="predicted"/>
<dbReference type="EMBL" id="CP029159">
    <property type="protein sequence ID" value="QKM68049.1"/>
    <property type="molecule type" value="Genomic_DNA"/>
</dbReference>
<feature type="region of interest" description="Disordered" evidence="1">
    <location>
        <begin position="71"/>
        <end position="117"/>
    </location>
</feature>
<reference evidence="2 3" key="1">
    <citation type="journal article" date="2012" name="J. Bacteriol.">
        <title>Draft genome of Streptomyces tsukubaensis NRRL 18488, the producer of the clinically important immunosuppressant tacrolimus (FK506).</title>
        <authorList>
            <person name="Barreiro C."/>
            <person name="Prieto C."/>
            <person name="Sola-Landa A."/>
            <person name="Solera E."/>
            <person name="Martinez-Castro M."/>
            <person name="Perez-Redondo R."/>
            <person name="Garcia-Estrada C."/>
            <person name="Aparicio J.F."/>
            <person name="Fernandez-Martinez L.T."/>
            <person name="Santos-Aberturas J."/>
            <person name="Salehi-Najafabadi Z."/>
            <person name="Rodriguez-Garcia A."/>
            <person name="Tauch A."/>
            <person name="Martin J.F."/>
        </authorList>
    </citation>
    <scope>NUCLEOTIDE SEQUENCE [LARGE SCALE GENOMIC DNA]</scope>
    <source>
        <strain evidence="3">DSM 42081 / NBRC 108919 / NRRL 18488 / 9993</strain>
    </source>
</reference>
<gene>
    <name evidence="2" type="ORF">STSU_013540</name>
</gene>